<dbReference type="Pfam" id="PF00482">
    <property type="entry name" value="T2SSF"/>
    <property type="match status" value="2"/>
</dbReference>
<keyword evidence="8" id="KW-0479">Metal-binding</keyword>
<dbReference type="PROSITE" id="PS00874">
    <property type="entry name" value="T2SP_F"/>
    <property type="match status" value="1"/>
</dbReference>
<feature type="transmembrane region" description="Helical" evidence="15">
    <location>
        <begin position="385"/>
        <end position="406"/>
    </location>
</feature>
<dbReference type="PANTHER" id="PTHR30012:SF0">
    <property type="entry name" value="TYPE II SECRETION SYSTEM PROTEIN F-RELATED"/>
    <property type="match status" value="1"/>
</dbReference>
<dbReference type="NCBIfam" id="TIGR02120">
    <property type="entry name" value="GspF"/>
    <property type="match status" value="1"/>
</dbReference>
<name>F6DD35_THICA</name>
<dbReference type="InterPro" id="IPR001992">
    <property type="entry name" value="T2SS_GspF/T4SS_PilC_CS"/>
</dbReference>
<keyword evidence="6" id="KW-0997">Cell inner membrane</keyword>
<dbReference type="GO" id="GO:0046872">
    <property type="term" value="F:metal ion binding"/>
    <property type="evidence" value="ECO:0007669"/>
    <property type="project" value="UniProtKB-KW"/>
</dbReference>
<evidence type="ECO:0000256" key="6">
    <source>
        <dbReference type="ARBA" id="ARBA00022519"/>
    </source>
</evidence>
<evidence type="ECO:0000256" key="7">
    <source>
        <dbReference type="ARBA" id="ARBA00022692"/>
    </source>
</evidence>
<protein>
    <recommendedName>
        <fullName evidence="13">General secretion pathway protein F</fullName>
    </recommendedName>
</protein>
<dbReference type="InterPro" id="IPR003004">
    <property type="entry name" value="GspF/PilC"/>
</dbReference>
<proteinExistence type="inferred from homology"/>
<dbReference type="FunFam" id="1.20.81.30:FF:000001">
    <property type="entry name" value="Type II secretion system protein F"/>
    <property type="match status" value="2"/>
</dbReference>
<dbReference type="KEGG" id="tcy:Thicy_1004"/>
<keyword evidence="18" id="KW-1185">Reference proteome</keyword>
<evidence type="ECO:0000256" key="10">
    <source>
        <dbReference type="ARBA" id="ARBA00022927"/>
    </source>
</evidence>
<evidence type="ECO:0000313" key="17">
    <source>
        <dbReference type="EMBL" id="AEG31771.1"/>
    </source>
</evidence>
<dbReference type="Gene3D" id="1.20.81.30">
    <property type="entry name" value="Type II secretion system (T2SS), domain F"/>
    <property type="match status" value="2"/>
</dbReference>
<dbReference type="STRING" id="717773.Thicy_1004"/>
<evidence type="ECO:0000256" key="4">
    <source>
        <dbReference type="ARBA" id="ARBA00022448"/>
    </source>
</evidence>
<feature type="transmembrane region" description="Helical" evidence="15">
    <location>
        <begin position="263"/>
        <end position="283"/>
    </location>
</feature>
<keyword evidence="12 15" id="KW-0472">Membrane</keyword>
<gene>
    <name evidence="17" type="ordered locus">Thicy_1004</name>
</gene>
<feature type="transmembrane region" description="Helical" evidence="15">
    <location>
        <begin position="178"/>
        <end position="201"/>
    </location>
</feature>
<accession>F6DD35</accession>
<keyword evidence="11 15" id="KW-1133">Transmembrane helix</keyword>
<dbReference type="OrthoDB" id="9805682at2"/>
<dbReference type="InterPro" id="IPR011850">
    <property type="entry name" value="T2SS_GspF"/>
</dbReference>
<dbReference type="GO" id="GO:0005886">
    <property type="term" value="C:plasma membrane"/>
    <property type="evidence" value="ECO:0007669"/>
    <property type="project" value="UniProtKB-SubCell"/>
</dbReference>
<feature type="transmembrane region" description="Helical" evidence="15">
    <location>
        <begin position="232"/>
        <end position="251"/>
    </location>
</feature>
<evidence type="ECO:0000256" key="9">
    <source>
        <dbReference type="ARBA" id="ARBA00022837"/>
    </source>
</evidence>
<evidence type="ECO:0000259" key="16">
    <source>
        <dbReference type="Pfam" id="PF00482"/>
    </source>
</evidence>
<evidence type="ECO:0000256" key="11">
    <source>
        <dbReference type="ARBA" id="ARBA00022989"/>
    </source>
</evidence>
<dbReference type="GO" id="GO:0015627">
    <property type="term" value="C:type II protein secretion system complex"/>
    <property type="evidence" value="ECO:0007669"/>
    <property type="project" value="InterPro"/>
</dbReference>
<evidence type="ECO:0000256" key="14">
    <source>
        <dbReference type="RuleBase" id="RU003923"/>
    </source>
</evidence>
<dbReference type="Proteomes" id="UP000009232">
    <property type="component" value="Chromosome"/>
</dbReference>
<dbReference type="RefSeq" id="WP_013835548.1">
    <property type="nucleotide sequence ID" value="NC_015581.1"/>
</dbReference>
<dbReference type="EMBL" id="CP002776">
    <property type="protein sequence ID" value="AEG31771.1"/>
    <property type="molecule type" value="Genomic_DNA"/>
</dbReference>
<comment type="function">
    <text evidence="1">Component of the type II secretion system inner membrane complex required for the energy-dependent secretion of extracellular factors such as proteases and toxins from the periplasm.</text>
</comment>
<evidence type="ECO:0000256" key="15">
    <source>
        <dbReference type="SAM" id="Phobius"/>
    </source>
</evidence>
<keyword evidence="9" id="KW-0106">Calcium</keyword>
<evidence type="ECO:0000256" key="2">
    <source>
        <dbReference type="ARBA" id="ARBA00004429"/>
    </source>
</evidence>
<keyword evidence="4 14" id="KW-0813">Transport</keyword>
<dbReference type="eggNOG" id="COG1459">
    <property type="taxonomic scope" value="Bacteria"/>
</dbReference>
<dbReference type="GO" id="GO:0015628">
    <property type="term" value="P:protein secretion by the type II secretion system"/>
    <property type="evidence" value="ECO:0007669"/>
    <property type="project" value="InterPro"/>
</dbReference>
<feature type="domain" description="Type II secretion system protein GspF" evidence="16">
    <location>
        <begin position="80"/>
        <end position="202"/>
    </location>
</feature>
<evidence type="ECO:0000313" key="18">
    <source>
        <dbReference type="Proteomes" id="UP000009232"/>
    </source>
</evidence>
<reference evidence="17 18" key="1">
    <citation type="submission" date="2011-05" db="EMBL/GenBank/DDBJ databases">
        <title>Complete sequence of Thioalkalimicrobium cyclicum ALM1.</title>
        <authorList>
            <consortium name="US DOE Joint Genome Institute"/>
            <person name="Lucas S."/>
            <person name="Han J."/>
            <person name="Lapidus A."/>
            <person name="Cheng J.-F."/>
            <person name="Goodwin L."/>
            <person name="Pitluck S."/>
            <person name="Peters L."/>
            <person name="Mikhailova N."/>
            <person name="Davenport K."/>
            <person name="Han C."/>
            <person name="Tapia R."/>
            <person name="Land M."/>
            <person name="Hauser L."/>
            <person name="Kyrpides N."/>
            <person name="Ivanova N."/>
            <person name="Pagani I."/>
            <person name="Kappler U."/>
            <person name="Woyke T."/>
        </authorList>
    </citation>
    <scope>NUCLEOTIDE SEQUENCE [LARGE SCALE GENOMIC DNA]</scope>
    <source>
        <strain evidence="18">DSM 14477 / JCM 11371 / ALM1</strain>
    </source>
</reference>
<keyword evidence="10" id="KW-0653">Protein transport</keyword>
<dbReference type="HOGENOM" id="CLU_035032_0_1_6"/>
<comment type="subcellular location">
    <subcellularLocation>
        <location evidence="2 14">Cell inner membrane</location>
        <topology evidence="2 14">Multi-pass membrane protein</topology>
    </subcellularLocation>
</comment>
<feature type="domain" description="Type II secretion system protein GspF" evidence="16">
    <location>
        <begin position="282"/>
        <end position="404"/>
    </location>
</feature>
<dbReference type="PRINTS" id="PR00812">
    <property type="entry name" value="BCTERIALGSPF"/>
</dbReference>
<evidence type="ECO:0000256" key="1">
    <source>
        <dbReference type="ARBA" id="ARBA00002684"/>
    </source>
</evidence>
<evidence type="ECO:0000256" key="3">
    <source>
        <dbReference type="ARBA" id="ARBA00005745"/>
    </source>
</evidence>
<evidence type="ECO:0000256" key="13">
    <source>
        <dbReference type="ARBA" id="ARBA00030750"/>
    </source>
</evidence>
<evidence type="ECO:0000256" key="5">
    <source>
        <dbReference type="ARBA" id="ARBA00022475"/>
    </source>
</evidence>
<keyword evidence="5" id="KW-1003">Cell membrane</keyword>
<sequence length="413" mass="45622">MPVYEYQAISALGKTSKGLLEGDSERQVRQALRDKGLTPLQLTSVNKSANKRFANNTPQTLEQQAWLKRKISIADLSLATRQIATLLEAGMPLTAALQGVAKQAETKLMQRFLTSLHHHVAQGYSFAQALAQSPYLVGKDYQATIHAGEESGHLEAVLGRLADTIEQQERLQKKLQTALIYPLLMVIIAVAIVFFLMIYVVPKVVSVFDNMSQTLPPLTLGLLAVSEFVQQYNWVMLAGLLLSILLFKWLMTKSSWQARWHKLLLRLPLIGRFLVFAAVAKWARTLGVLVASGVPLKTALNISSQVMTLLPLKDKVLELEEQVRKGQSLGQAMQQARVFPALLINLVQTGENSGQLDSMLLKGAGHYEYQVETSSARLVSVLEPLLIVTMGGVVLTIVLAIMLPIFEMNQMLG</sequence>
<organism evidence="17 18">
    <name type="scientific">Thiomicrospira cyclica (strain DSM 14477 / JCM 11371 / ALM1)</name>
    <name type="common">Thioalkalimicrobium cyclicum</name>
    <dbReference type="NCBI Taxonomy" id="717773"/>
    <lineage>
        <taxon>Bacteria</taxon>
        <taxon>Pseudomonadati</taxon>
        <taxon>Pseudomonadota</taxon>
        <taxon>Gammaproteobacteria</taxon>
        <taxon>Thiotrichales</taxon>
        <taxon>Piscirickettsiaceae</taxon>
        <taxon>Thiomicrospira</taxon>
    </lineage>
</organism>
<evidence type="ECO:0000256" key="8">
    <source>
        <dbReference type="ARBA" id="ARBA00022723"/>
    </source>
</evidence>
<comment type="similarity">
    <text evidence="3 14">Belongs to the GSP F family.</text>
</comment>
<dbReference type="InterPro" id="IPR042094">
    <property type="entry name" value="T2SS_GspF_sf"/>
</dbReference>
<evidence type="ECO:0000256" key="12">
    <source>
        <dbReference type="ARBA" id="ARBA00023136"/>
    </source>
</evidence>
<keyword evidence="7 14" id="KW-0812">Transmembrane</keyword>
<dbReference type="PANTHER" id="PTHR30012">
    <property type="entry name" value="GENERAL SECRETION PATHWAY PROTEIN"/>
    <property type="match status" value="1"/>
</dbReference>
<dbReference type="InterPro" id="IPR018076">
    <property type="entry name" value="T2SS_GspF_dom"/>
</dbReference>
<dbReference type="AlphaFoldDB" id="F6DD35"/>